<dbReference type="EMBL" id="CP003587">
    <property type="protein sequence ID" value="AGY58668.1"/>
    <property type="molecule type" value="Genomic_DNA"/>
</dbReference>
<evidence type="ECO:0000256" key="5">
    <source>
        <dbReference type="ARBA" id="ARBA00023136"/>
    </source>
</evidence>
<keyword evidence="2" id="KW-1003">Cell membrane</keyword>
<keyword evidence="9" id="KW-1185">Reference proteome</keyword>
<dbReference type="PATRIC" id="fig|1183438.3.peg.2380"/>
<evidence type="ECO:0000313" key="9">
    <source>
        <dbReference type="Proteomes" id="UP000017396"/>
    </source>
</evidence>
<proteinExistence type="predicted"/>
<feature type="transmembrane region" description="Helical" evidence="7">
    <location>
        <begin position="227"/>
        <end position="250"/>
    </location>
</feature>
<dbReference type="KEGG" id="glj:GKIL_2422"/>
<feature type="transmembrane region" description="Helical" evidence="7">
    <location>
        <begin position="176"/>
        <end position="193"/>
    </location>
</feature>
<organism evidence="8 9">
    <name type="scientific">Gloeobacter kilaueensis (strain ATCC BAA-2537 / CCAP 1431/1 / ULC 316 / JS1)</name>
    <dbReference type="NCBI Taxonomy" id="1183438"/>
    <lineage>
        <taxon>Bacteria</taxon>
        <taxon>Bacillati</taxon>
        <taxon>Cyanobacteriota</taxon>
        <taxon>Cyanophyceae</taxon>
        <taxon>Gloeobacterales</taxon>
        <taxon>Gloeobacteraceae</taxon>
        <taxon>Gloeobacter</taxon>
    </lineage>
</organism>
<dbReference type="CDD" id="cd06581">
    <property type="entry name" value="TM_PBP1_LivM_like"/>
    <property type="match status" value="1"/>
</dbReference>
<feature type="transmembrane region" description="Helical" evidence="7">
    <location>
        <begin position="262"/>
        <end position="289"/>
    </location>
</feature>
<accession>U5QIF3</accession>
<keyword evidence="5 7" id="KW-0472">Membrane</keyword>
<sequence length="350" mass="37475">MQQRIQRWIEALPQPLRRYGLLGVGLIIPVLMQLTSQPSYLANVAVTVGVYMVLAMGLNIVVGMAGLLDLGYIAFFAVGAYTYAIGFSHGLNFWLALPAAALLAAAFGVVLGAPTLRLRGDYLAIVTLGFGEIIRISLNNLDWLTKGPAGISNVPGPTIPWFSAGGFGWITLYQPLQLYFIALAFVGCIYWMTSRLKRSRIGRAWVAIREDEIAASAMGIDTVRLKLLAFATGAALAGMVGVLFASQLTYVSPDSFTLIESVMVLSMVVLGGMGSVPGVALGALILIVLPEALRGFTEYRLVLFGAAMILVMLIRPEGLLGEKQGVAPRPTGAGLEDETPTEAEQRNLRV</sequence>
<evidence type="ECO:0000256" key="2">
    <source>
        <dbReference type="ARBA" id="ARBA00022475"/>
    </source>
</evidence>
<keyword evidence="4 7" id="KW-1133">Transmembrane helix</keyword>
<dbReference type="PANTHER" id="PTHR30482:SF10">
    <property type="entry name" value="HIGH-AFFINITY BRANCHED-CHAIN AMINO ACID TRANSPORT PROTEIN BRAE"/>
    <property type="match status" value="1"/>
</dbReference>
<evidence type="ECO:0000256" key="4">
    <source>
        <dbReference type="ARBA" id="ARBA00022989"/>
    </source>
</evidence>
<gene>
    <name evidence="8" type="primary">livM</name>
    <name evidence="8" type="ORF">GKIL_2422</name>
</gene>
<dbReference type="HOGENOM" id="CLU_031365_1_1_3"/>
<dbReference type="GO" id="GO:0005886">
    <property type="term" value="C:plasma membrane"/>
    <property type="evidence" value="ECO:0007669"/>
    <property type="project" value="UniProtKB-SubCell"/>
</dbReference>
<evidence type="ECO:0000256" key="7">
    <source>
        <dbReference type="SAM" id="Phobius"/>
    </source>
</evidence>
<dbReference type="eggNOG" id="COG4177">
    <property type="taxonomic scope" value="Bacteria"/>
</dbReference>
<dbReference type="Proteomes" id="UP000017396">
    <property type="component" value="Chromosome"/>
</dbReference>
<evidence type="ECO:0000256" key="3">
    <source>
        <dbReference type="ARBA" id="ARBA00022692"/>
    </source>
</evidence>
<feature type="region of interest" description="Disordered" evidence="6">
    <location>
        <begin position="325"/>
        <end position="350"/>
    </location>
</feature>
<dbReference type="InterPro" id="IPR001851">
    <property type="entry name" value="ABC_transp_permease"/>
</dbReference>
<dbReference type="InterPro" id="IPR043428">
    <property type="entry name" value="LivM-like"/>
</dbReference>
<dbReference type="Pfam" id="PF02653">
    <property type="entry name" value="BPD_transp_2"/>
    <property type="match status" value="1"/>
</dbReference>
<name>U5QIF3_GLOK1</name>
<dbReference type="GO" id="GO:0015658">
    <property type="term" value="F:branched-chain amino acid transmembrane transporter activity"/>
    <property type="evidence" value="ECO:0007669"/>
    <property type="project" value="InterPro"/>
</dbReference>
<feature type="transmembrane region" description="Helical" evidence="7">
    <location>
        <begin position="16"/>
        <end position="34"/>
    </location>
</feature>
<feature type="transmembrane region" description="Helical" evidence="7">
    <location>
        <begin position="301"/>
        <end position="320"/>
    </location>
</feature>
<dbReference type="RefSeq" id="WP_023173847.1">
    <property type="nucleotide sequence ID" value="NC_022600.1"/>
</dbReference>
<comment type="subcellular location">
    <subcellularLocation>
        <location evidence="1">Cell membrane</location>
        <topology evidence="1">Multi-pass membrane protein</topology>
    </subcellularLocation>
</comment>
<dbReference type="STRING" id="1183438.GKIL_2422"/>
<dbReference type="AlphaFoldDB" id="U5QIF3"/>
<keyword evidence="3 7" id="KW-0812">Transmembrane</keyword>
<dbReference type="PANTHER" id="PTHR30482">
    <property type="entry name" value="HIGH-AFFINITY BRANCHED-CHAIN AMINO ACID TRANSPORT SYSTEM PERMEASE"/>
    <property type="match status" value="1"/>
</dbReference>
<reference evidence="8 9" key="1">
    <citation type="journal article" date="2013" name="PLoS ONE">
        <title>Cultivation and Complete Genome Sequencing of Gloeobacter kilaueensis sp. nov., from a Lava Cave in Kilauea Caldera, Hawai'i.</title>
        <authorList>
            <person name="Saw J.H."/>
            <person name="Schatz M."/>
            <person name="Brown M.V."/>
            <person name="Kunkel D.D."/>
            <person name="Foster J.S."/>
            <person name="Shick H."/>
            <person name="Christensen S."/>
            <person name="Hou S."/>
            <person name="Wan X."/>
            <person name="Donachie S.P."/>
        </authorList>
    </citation>
    <scope>NUCLEOTIDE SEQUENCE [LARGE SCALE GENOMIC DNA]</scope>
    <source>
        <strain evidence="9">JS</strain>
    </source>
</reference>
<evidence type="ECO:0000256" key="1">
    <source>
        <dbReference type="ARBA" id="ARBA00004651"/>
    </source>
</evidence>
<feature type="transmembrane region" description="Helical" evidence="7">
    <location>
        <begin position="93"/>
        <end position="113"/>
    </location>
</feature>
<evidence type="ECO:0000313" key="8">
    <source>
        <dbReference type="EMBL" id="AGY58668.1"/>
    </source>
</evidence>
<protein>
    <submittedName>
        <fullName evidence="8">Branched-chain amino acid transport system permease protein</fullName>
    </submittedName>
</protein>
<evidence type="ECO:0000256" key="6">
    <source>
        <dbReference type="SAM" id="MobiDB-lite"/>
    </source>
</evidence>